<feature type="transmembrane region" description="Helical" evidence="1">
    <location>
        <begin position="74"/>
        <end position="91"/>
    </location>
</feature>
<evidence type="ECO:0000313" key="2">
    <source>
        <dbReference type="EMBL" id="KAJ5215773.1"/>
    </source>
</evidence>
<evidence type="ECO:0000313" key="3">
    <source>
        <dbReference type="Proteomes" id="UP001150904"/>
    </source>
</evidence>
<accession>A0A9W9N9I4</accession>
<reference evidence="2" key="2">
    <citation type="journal article" date="2023" name="IMA Fungus">
        <title>Comparative genomic study of the Penicillium genus elucidates a diverse pangenome and 15 lateral gene transfer events.</title>
        <authorList>
            <person name="Petersen C."/>
            <person name="Sorensen T."/>
            <person name="Nielsen M.R."/>
            <person name="Sondergaard T.E."/>
            <person name="Sorensen J.L."/>
            <person name="Fitzpatrick D.A."/>
            <person name="Frisvad J.C."/>
            <person name="Nielsen K.L."/>
        </authorList>
    </citation>
    <scope>NUCLEOTIDE SEQUENCE</scope>
    <source>
        <strain evidence="2">IBT 15544</strain>
    </source>
</reference>
<keyword evidence="1" id="KW-0472">Membrane</keyword>
<reference evidence="2" key="1">
    <citation type="submission" date="2022-12" db="EMBL/GenBank/DDBJ databases">
        <authorList>
            <person name="Petersen C."/>
        </authorList>
    </citation>
    <scope>NUCLEOTIDE SEQUENCE</scope>
    <source>
        <strain evidence="2">IBT 15544</strain>
    </source>
</reference>
<keyword evidence="1" id="KW-0812">Transmembrane</keyword>
<proteinExistence type="predicted"/>
<feature type="transmembrane region" description="Helical" evidence="1">
    <location>
        <begin position="143"/>
        <end position="166"/>
    </location>
</feature>
<dbReference type="GeneID" id="83176543"/>
<protein>
    <submittedName>
        <fullName evidence="2">Tetracycline resistance protein TetA/multidrug resistance protein MdtG</fullName>
    </submittedName>
</protein>
<keyword evidence="1" id="KW-1133">Transmembrane helix</keyword>
<dbReference type="EMBL" id="JAPQKR010000005">
    <property type="protein sequence ID" value="KAJ5215773.1"/>
    <property type="molecule type" value="Genomic_DNA"/>
</dbReference>
<evidence type="ECO:0000256" key="1">
    <source>
        <dbReference type="SAM" id="Phobius"/>
    </source>
</evidence>
<dbReference type="InterPro" id="IPR036259">
    <property type="entry name" value="MFS_trans_sf"/>
</dbReference>
<comment type="caution">
    <text evidence="2">The sequence shown here is derived from an EMBL/GenBank/DDBJ whole genome shotgun (WGS) entry which is preliminary data.</text>
</comment>
<dbReference type="Proteomes" id="UP001150904">
    <property type="component" value="Unassembled WGS sequence"/>
</dbReference>
<dbReference type="SUPFAM" id="SSF103473">
    <property type="entry name" value="MFS general substrate transporter"/>
    <property type="match status" value="1"/>
</dbReference>
<keyword evidence="3" id="KW-1185">Reference proteome</keyword>
<dbReference type="AlphaFoldDB" id="A0A9W9N9I4"/>
<sequence>MVGTRNGCRIPPDDNSSHLRTILRRSGSMPLMSMAGGLTGFITDRFGARFVAFGYFLCPAIVCLRFAETNSTSHIVILITLLFVIDMFTHVCGDAAGAHGDGFRGTRAAGDHFNYVRGSRAAGAQVCGCLLRPLGGGFVEYRFVWGVMSAALRALAAFTAMPMLWLDEKEEHDDERQPLFSC</sequence>
<gene>
    <name evidence="2" type="ORF">N7498_002180</name>
</gene>
<dbReference type="RefSeq" id="XP_058311586.1">
    <property type="nucleotide sequence ID" value="XM_058449242.1"/>
</dbReference>
<organism evidence="2 3">
    <name type="scientific">Penicillium cinerascens</name>
    <dbReference type="NCBI Taxonomy" id="70096"/>
    <lineage>
        <taxon>Eukaryota</taxon>
        <taxon>Fungi</taxon>
        <taxon>Dikarya</taxon>
        <taxon>Ascomycota</taxon>
        <taxon>Pezizomycotina</taxon>
        <taxon>Eurotiomycetes</taxon>
        <taxon>Eurotiomycetidae</taxon>
        <taxon>Eurotiales</taxon>
        <taxon>Aspergillaceae</taxon>
        <taxon>Penicillium</taxon>
    </lineage>
</organism>
<feature type="transmembrane region" description="Helical" evidence="1">
    <location>
        <begin position="46"/>
        <end position="67"/>
    </location>
</feature>
<name>A0A9W9N9I4_9EURO</name>